<dbReference type="InterPro" id="IPR015947">
    <property type="entry name" value="PUA-like_sf"/>
</dbReference>
<organism evidence="1 2">
    <name type="scientific">Chelatococcus sambhunathii</name>
    <dbReference type="NCBI Taxonomy" id="363953"/>
    <lineage>
        <taxon>Bacteria</taxon>
        <taxon>Pseudomonadati</taxon>
        <taxon>Pseudomonadota</taxon>
        <taxon>Alphaproteobacteria</taxon>
        <taxon>Hyphomicrobiales</taxon>
        <taxon>Chelatococcaceae</taxon>
        <taxon>Chelatococcus</taxon>
    </lineage>
</organism>
<protein>
    <recommendedName>
        <fullName evidence="3">ASCH domain-containing protein</fullName>
    </recommendedName>
</protein>
<dbReference type="Proteomes" id="UP000182178">
    <property type="component" value="Unassembled WGS sequence"/>
</dbReference>
<evidence type="ECO:0000313" key="2">
    <source>
        <dbReference type="Proteomes" id="UP000182178"/>
    </source>
</evidence>
<dbReference type="EMBL" id="CYHC01000011">
    <property type="protein sequence ID" value="CUA90162.1"/>
    <property type="molecule type" value="Genomic_DNA"/>
</dbReference>
<keyword evidence="2" id="KW-1185">Reference proteome</keyword>
<dbReference type="RefSeq" id="WP_055460603.1">
    <property type="nucleotide sequence ID" value="NZ_CYHC01000011.1"/>
</dbReference>
<evidence type="ECO:0000313" key="1">
    <source>
        <dbReference type="EMBL" id="CUA90162.1"/>
    </source>
</evidence>
<reference evidence="1 2" key="1">
    <citation type="submission" date="2015-08" db="EMBL/GenBank/DDBJ databases">
        <authorList>
            <person name="Varghese N."/>
        </authorList>
    </citation>
    <scope>NUCLEOTIDE SEQUENCE [LARGE SCALE GENOMIC DNA]</scope>
    <source>
        <strain evidence="1 2">DSM 18167</strain>
    </source>
</reference>
<dbReference type="SUPFAM" id="SSF88697">
    <property type="entry name" value="PUA domain-like"/>
    <property type="match status" value="1"/>
</dbReference>
<evidence type="ECO:0008006" key="3">
    <source>
        <dbReference type="Google" id="ProtNLM"/>
    </source>
</evidence>
<gene>
    <name evidence="1" type="ORF">Ga0061061_11190</name>
</gene>
<accession>A0ABM9UAM3</accession>
<proteinExistence type="predicted"/>
<name>A0ABM9UAM3_9HYPH</name>
<sequence length="167" mass="18308">MIEIPRLALSVRQPWAYCLAVGWKPVENRSWHKPNPALSFRGPFAIHASTGMTRDEYADCADLCARLGFALPAPGDLLRGGIVGVATIVDIVREFDSRWFFGPCGLVIADARPVDFIPVGGRLGFFDWRELLPYRKSDAPAPPAKWMLPRAGAPNPLPAAGMQGRLL</sequence>
<dbReference type="Gene3D" id="2.30.130.30">
    <property type="entry name" value="Hypothetical protein"/>
    <property type="match status" value="1"/>
</dbReference>
<comment type="caution">
    <text evidence="1">The sequence shown here is derived from an EMBL/GenBank/DDBJ whole genome shotgun (WGS) entry which is preliminary data.</text>
</comment>